<dbReference type="AlphaFoldDB" id="A0A6P7H9S1"/>
<feature type="domain" description="ZW10 C-terminal helical" evidence="4">
    <location>
        <begin position="566"/>
        <end position="710"/>
    </location>
</feature>
<feature type="coiled-coil region" evidence="1">
    <location>
        <begin position="55"/>
        <end position="82"/>
    </location>
</feature>
<dbReference type="InParanoid" id="A0A6P7H9S1"/>
<dbReference type="GO" id="GO:1990423">
    <property type="term" value="C:RZZ complex"/>
    <property type="evidence" value="ECO:0007669"/>
    <property type="project" value="TreeGrafter"/>
</dbReference>
<keyword evidence="6" id="KW-1185">Reference proteome</keyword>
<accession>A0A6P7H9S1</accession>
<dbReference type="FunCoup" id="A0A6P7H9S1">
    <property type="interactions" value="1675"/>
</dbReference>
<dbReference type="GO" id="GO:0006888">
    <property type="term" value="P:endoplasmic reticulum to Golgi vesicle-mediated transport"/>
    <property type="evidence" value="ECO:0007669"/>
    <property type="project" value="TreeGrafter"/>
</dbReference>
<evidence type="ECO:0000313" key="7">
    <source>
        <dbReference type="RefSeq" id="XP_028152650.1"/>
    </source>
</evidence>
<evidence type="ECO:0000313" key="6">
    <source>
        <dbReference type="Proteomes" id="UP001652700"/>
    </source>
</evidence>
<dbReference type="PANTHER" id="PTHR12205">
    <property type="entry name" value="CENTROMERE/KINETOCHORE PROTEIN ZW10"/>
    <property type="match status" value="1"/>
</dbReference>
<dbReference type="InterPro" id="IPR055148">
    <property type="entry name" value="ZW10_C_2"/>
</dbReference>
<dbReference type="Pfam" id="PF22766">
    <property type="entry name" value="ZW10_C2"/>
    <property type="match status" value="1"/>
</dbReference>
<evidence type="ECO:0000313" key="5">
    <source>
        <dbReference type="EnsemblMetazoa" id="XP_050510056.1"/>
    </source>
</evidence>
<dbReference type="RefSeq" id="XP_028152650.1">
    <property type="nucleotide sequence ID" value="XM_028296849.1"/>
</dbReference>
<evidence type="ECO:0000259" key="2">
    <source>
        <dbReference type="Pfam" id="PF20665"/>
    </source>
</evidence>
<organism evidence="7">
    <name type="scientific">Diabrotica virgifera virgifera</name>
    <name type="common">western corn rootworm</name>
    <dbReference type="NCBI Taxonomy" id="50390"/>
    <lineage>
        <taxon>Eukaryota</taxon>
        <taxon>Metazoa</taxon>
        <taxon>Ecdysozoa</taxon>
        <taxon>Arthropoda</taxon>
        <taxon>Hexapoda</taxon>
        <taxon>Insecta</taxon>
        <taxon>Pterygota</taxon>
        <taxon>Neoptera</taxon>
        <taxon>Endopterygota</taxon>
        <taxon>Coleoptera</taxon>
        <taxon>Polyphaga</taxon>
        <taxon>Cucujiformia</taxon>
        <taxon>Chrysomeloidea</taxon>
        <taxon>Chrysomelidae</taxon>
        <taxon>Galerucinae</taxon>
        <taxon>Diabroticina</taxon>
        <taxon>Diabroticites</taxon>
        <taxon>Diabrotica</taxon>
    </lineage>
</organism>
<dbReference type="EnsemblMetazoa" id="XM_050654099.1">
    <property type="protein sequence ID" value="XP_050510056.1"/>
    <property type="gene ID" value="LOC126886939"/>
</dbReference>
<dbReference type="InterPro" id="IPR048343">
    <property type="entry name" value="ZW10_C"/>
</dbReference>
<sequence length="712" mass="81751">MSYLAEVISSAEEIEVDDINKKVPDLKLSIDKLKGELVQYTENVYIKYSGRPKENKKMLTTAQNLENEINTLQKHAENAVKKQLLKANKELTEHVETLHTIDFSLQVLLRMSQVNEKIVEFTTQLDCKEYLRCKQIITGLEKTLADIPEDELVEVIDELKFYVKEKSIGLAHEVENIFKENVITQRKDSTASIKISSNISTLEQALLAMFYNETDTLKYNSKLSEFNRFLWNNFFVPIVDNIVDIKIDQNEKYSLVELVIKEADKKSEYGVVFSNIKTLLSFLEQHFSFPLTTPDNELTTLKYIGLDIRDNLSELLIKHCLQDTIPSTVEGLKNYKVVIEETEKLEKALKHSKLFSEDATPLIEYANNIDILFINKKCSEYCVQSEQIMKKDLHDMIEVGEPYDPDNPLDCGVGQFLQCCISKNVIELLNFCEKILQQSIKGSDVNAGRILVTIQNIFRNYTKLVPEYHNKLLKTIPQQVALFHNNCFYIAHKLIEWNGTYLFRLPSTLNISSTGFELEVCQLRQVGSEIFNNYVKGQMKQINEIMKDSGLEEVALAGELQPVTEKCVRQCIRQQELLKTVWHKVLSYQIYNETLGIVLNSLCTNIITPIVSFEDISTNLGEQLVELIKIILSRGPKLFTDSKEISIYVSSWYKLNELNFVLGASLMDISDRWADGKGPLALQFKPLELKTLIRALFQNTDRRAAVLARIQE</sequence>
<evidence type="ECO:0000259" key="4">
    <source>
        <dbReference type="Pfam" id="PF22766"/>
    </source>
</evidence>
<feature type="domain" description="Centromere/kinetochore protein zw10 middle" evidence="2">
    <location>
        <begin position="192"/>
        <end position="389"/>
    </location>
</feature>
<evidence type="ECO:0000256" key="1">
    <source>
        <dbReference type="SAM" id="Coils"/>
    </source>
</evidence>
<reference evidence="5" key="2">
    <citation type="submission" date="2025-05" db="UniProtKB">
        <authorList>
            <consortium name="EnsemblMetazoa"/>
        </authorList>
    </citation>
    <scope>IDENTIFICATION</scope>
</reference>
<dbReference type="Pfam" id="PF20665">
    <property type="entry name" value="Zw10_middle"/>
    <property type="match status" value="1"/>
</dbReference>
<keyword evidence="1" id="KW-0175">Coiled coil</keyword>
<evidence type="ECO:0000259" key="3">
    <source>
        <dbReference type="Pfam" id="PF20666"/>
    </source>
</evidence>
<dbReference type="GO" id="GO:0007094">
    <property type="term" value="P:mitotic spindle assembly checkpoint signaling"/>
    <property type="evidence" value="ECO:0007669"/>
    <property type="project" value="TreeGrafter"/>
</dbReference>
<dbReference type="InterPro" id="IPR048344">
    <property type="entry name" value="Zw10_middle"/>
</dbReference>
<dbReference type="Proteomes" id="UP001652700">
    <property type="component" value="Unplaced"/>
</dbReference>
<dbReference type="Gene3D" id="1.10.357.150">
    <property type="match status" value="1"/>
</dbReference>
<feature type="domain" description="Centromere/kinetochore protein zw10 C-terminal" evidence="3">
    <location>
        <begin position="416"/>
        <end position="543"/>
    </location>
</feature>
<dbReference type="PANTHER" id="PTHR12205:SF0">
    <property type="entry name" value="CENTROMERE_KINETOCHORE PROTEIN ZW10 HOMOLOG"/>
    <property type="match status" value="1"/>
</dbReference>
<dbReference type="Pfam" id="PF20666">
    <property type="entry name" value="ZW10_C"/>
    <property type="match status" value="1"/>
</dbReference>
<protein>
    <submittedName>
        <fullName evidence="7">Centromere/kinetochore protein zw10 homolog isoform X1</fullName>
    </submittedName>
</protein>
<reference evidence="7" key="1">
    <citation type="submission" date="2025-04" db="UniProtKB">
        <authorList>
            <consortium name="RefSeq"/>
        </authorList>
    </citation>
    <scope>IDENTIFICATION</scope>
    <source>
        <tissue evidence="7">Whole insect</tissue>
    </source>
</reference>
<gene>
    <name evidence="7" type="primary">LOC114346051</name>
</gene>
<name>A0A6P7H9S1_DIAVI</name>
<proteinExistence type="predicted"/>
<dbReference type="OrthoDB" id="534815at2759"/>
<dbReference type="InterPro" id="IPR046362">
    <property type="entry name" value="Zw10/DSL1_C_sf"/>
</dbReference>
<dbReference type="GO" id="GO:0005737">
    <property type="term" value="C:cytoplasm"/>
    <property type="evidence" value="ECO:0007669"/>
    <property type="project" value="GOC"/>
</dbReference>